<evidence type="ECO:0000256" key="2">
    <source>
        <dbReference type="SAM" id="SignalP"/>
    </source>
</evidence>
<evidence type="ECO:0000313" key="3">
    <source>
        <dbReference type="Proteomes" id="UP000095280"/>
    </source>
</evidence>
<protein>
    <submittedName>
        <fullName evidence="4">Secreted protein</fullName>
    </submittedName>
</protein>
<accession>A0A1I8II46</accession>
<feature type="region of interest" description="Disordered" evidence="1">
    <location>
        <begin position="66"/>
        <end position="114"/>
    </location>
</feature>
<evidence type="ECO:0000313" key="4">
    <source>
        <dbReference type="WBParaSite" id="maker-uti_cns_0012709-snap-gene-0.5-mRNA-1"/>
    </source>
</evidence>
<dbReference type="WBParaSite" id="maker-uti_cns_0012709-snap-gene-0.5-mRNA-1">
    <property type="protein sequence ID" value="maker-uti_cns_0012709-snap-gene-0.5-mRNA-1"/>
    <property type="gene ID" value="maker-uti_cns_0012709-snap-gene-0.5"/>
</dbReference>
<keyword evidence="2" id="KW-0732">Signal</keyword>
<keyword evidence="3" id="KW-1185">Reference proteome</keyword>
<reference evidence="4" key="1">
    <citation type="submission" date="2016-11" db="UniProtKB">
        <authorList>
            <consortium name="WormBaseParasite"/>
        </authorList>
    </citation>
    <scope>IDENTIFICATION</scope>
</reference>
<sequence length="114" mass="11498">MSASGVQKLGVLLLAVFCIGVTVASSEDRMGDVVDEWTEWSTSSGGGDAKSGDDVQTVVSTSWTEWVVDTSGGDSSSSSSSGSSRKRSGGSSEASSGSRRRSGSSSDSQSGTSE</sequence>
<evidence type="ECO:0000256" key="1">
    <source>
        <dbReference type="SAM" id="MobiDB-lite"/>
    </source>
</evidence>
<feature type="chain" id="PRO_5009320972" evidence="2">
    <location>
        <begin position="25"/>
        <end position="114"/>
    </location>
</feature>
<feature type="signal peptide" evidence="2">
    <location>
        <begin position="1"/>
        <end position="24"/>
    </location>
</feature>
<organism evidence="3 4">
    <name type="scientific">Macrostomum lignano</name>
    <dbReference type="NCBI Taxonomy" id="282301"/>
    <lineage>
        <taxon>Eukaryota</taxon>
        <taxon>Metazoa</taxon>
        <taxon>Spiralia</taxon>
        <taxon>Lophotrochozoa</taxon>
        <taxon>Platyhelminthes</taxon>
        <taxon>Rhabditophora</taxon>
        <taxon>Macrostomorpha</taxon>
        <taxon>Macrostomida</taxon>
        <taxon>Macrostomidae</taxon>
        <taxon>Macrostomum</taxon>
    </lineage>
</organism>
<name>A0A1I8II46_9PLAT</name>
<dbReference type="AlphaFoldDB" id="A0A1I8II46"/>
<dbReference type="Proteomes" id="UP000095280">
    <property type="component" value="Unplaced"/>
</dbReference>
<proteinExistence type="predicted"/>